<dbReference type="AlphaFoldDB" id="A0AAU8IH44"/>
<evidence type="ECO:0000313" key="2">
    <source>
        <dbReference type="EMBL" id="XCJ17682.1"/>
    </source>
</evidence>
<dbReference type="EMBL" id="CP159510">
    <property type="protein sequence ID" value="XCJ17682.1"/>
    <property type="molecule type" value="Genomic_DNA"/>
</dbReference>
<proteinExistence type="predicted"/>
<dbReference type="SMART" id="SM00382">
    <property type="entry name" value="AAA"/>
    <property type="match status" value="1"/>
</dbReference>
<sequence length="418" mass="48815">MHLSDNKAVQRERENASIVKLSPFRTLSEEQKTLKDKIIKFCRAHVSGRKASVFVIHGDAGTGKSVLLNTVFNEIQTQSRSDVAGPLYQTDNRLIVNHPEMLKLYRNISEKLKHVRKKDFERPTTFINQMHKKAARADIVLIDEAHLLLTKSDKYNRFYQNNQLEEILKLSRVVVLVFDEKQVLKLKSHWSTSSLQEIIGQYPTVSCSLTRQFRMHAHEDVLKWIDQFVHKKIAPFPEKQAFDFRIFADPGDMYHAIKEKNARVHLSRMVATYDYPYKLDGRDYFIREKNFVCRWDRYKPTAKKAWAEREDTIDEVGSVYTVQGFDLNYVGVILGPSVSYDEGRDRLLIDIDKYQDQAAFVNRSDLDSPDQIKERIILNSINVLMTRGVRGLYLYASDPKLRHRLLSLQRRRTSGYEL</sequence>
<dbReference type="RefSeq" id="WP_353948818.1">
    <property type="nucleotide sequence ID" value="NZ_CP159510.1"/>
</dbReference>
<dbReference type="SUPFAM" id="SSF52540">
    <property type="entry name" value="P-loop containing nucleoside triphosphate hydrolases"/>
    <property type="match status" value="1"/>
</dbReference>
<dbReference type="InterPro" id="IPR003593">
    <property type="entry name" value="AAA+_ATPase"/>
</dbReference>
<dbReference type="InterPro" id="IPR018647">
    <property type="entry name" value="SLFN_3-like_DNA/RNA_helicase"/>
</dbReference>
<gene>
    <name evidence="2" type="ORF">ABNN70_04125</name>
</gene>
<feature type="domain" description="AAA+ ATPase" evidence="1">
    <location>
        <begin position="50"/>
        <end position="188"/>
    </location>
</feature>
<evidence type="ECO:0000259" key="1">
    <source>
        <dbReference type="SMART" id="SM00382"/>
    </source>
</evidence>
<accession>A0AAU8IH44</accession>
<dbReference type="InterPro" id="IPR027417">
    <property type="entry name" value="P-loop_NTPase"/>
</dbReference>
<protein>
    <submittedName>
        <fullName evidence="2">DUF2075 domain-containing protein</fullName>
    </submittedName>
</protein>
<dbReference type="Pfam" id="PF09848">
    <property type="entry name" value="SLFN-g3_helicase"/>
    <property type="match status" value="1"/>
</dbReference>
<dbReference type="Gene3D" id="3.40.50.300">
    <property type="entry name" value="P-loop containing nucleotide triphosphate hydrolases"/>
    <property type="match status" value="1"/>
</dbReference>
<name>A0AAU8IH44_9BACL</name>
<reference evidence="2" key="1">
    <citation type="submission" date="2024-06" db="EMBL/GenBank/DDBJ databases">
        <authorList>
            <person name="Fan A."/>
            <person name="Zhang F.Y."/>
            <person name="Zhang L."/>
        </authorList>
    </citation>
    <scope>NUCLEOTIDE SEQUENCE</scope>
    <source>
        <strain evidence="2">Y61</strain>
    </source>
</reference>
<organism evidence="2">
    <name type="scientific">Sporolactobacillus sp. Y61</name>
    <dbReference type="NCBI Taxonomy" id="3160863"/>
    <lineage>
        <taxon>Bacteria</taxon>
        <taxon>Bacillati</taxon>
        <taxon>Bacillota</taxon>
        <taxon>Bacilli</taxon>
        <taxon>Bacillales</taxon>
        <taxon>Sporolactobacillaceae</taxon>
        <taxon>Sporolactobacillus</taxon>
    </lineage>
</organism>